<keyword evidence="4" id="KW-1185">Reference proteome</keyword>
<dbReference type="EMBL" id="ML996084">
    <property type="protein sequence ID" value="KAF2153639.1"/>
    <property type="molecule type" value="Genomic_DNA"/>
</dbReference>
<evidence type="ECO:0000256" key="1">
    <source>
        <dbReference type="ARBA" id="ARBA00022801"/>
    </source>
</evidence>
<evidence type="ECO:0000313" key="3">
    <source>
        <dbReference type="EMBL" id="KAF2153639.1"/>
    </source>
</evidence>
<feature type="non-terminal residue" evidence="3">
    <location>
        <position position="207"/>
    </location>
</feature>
<dbReference type="SUPFAM" id="SSF53474">
    <property type="entry name" value="alpha/beta-Hydrolases"/>
    <property type="match status" value="1"/>
</dbReference>
<dbReference type="SMART" id="SM01110">
    <property type="entry name" value="Cutinase"/>
    <property type="match status" value="1"/>
</dbReference>
<reference evidence="3" key="1">
    <citation type="journal article" date="2020" name="Stud. Mycol.">
        <title>101 Dothideomycetes genomes: a test case for predicting lifestyles and emergence of pathogens.</title>
        <authorList>
            <person name="Haridas S."/>
            <person name="Albert R."/>
            <person name="Binder M."/>
            <person name="Bloem J."/>
            <person name="Labutti K."/>
            <person name="Salamov A."/>
            <person name="Andreopoulos B."/>
            <person name="Baker S."/>
            <person name="Barry K."/>
            <person name="Bills G."/>
            <person name="Bluhm B."/>
            <person name="Cannon C."/>
            <person name="Castanera R."/>
            <person name="Culley D."/>
            <person name="Daum C."/>
            <person name="Ezra D."/>
            <person name="Gonzalez J."/>
            <person name="Henrissat B."/>
            <person name="Kuo A."/>
            <person name="Liang C."/>
            <person name="Lipzen A."/>
            <person name="Lutzoni F."/>
            <person name="Magnuson J."/>
            <person name="Mondo S."/>
            <person name="Nolan M."/>
            <person name="Ohm R."/>
            <person name="Pangilinan J."/>
            <person name="Park H.-J."/>
            <person name="Ramirez L."/>
            <person name="Alfaro M."/>
            <person name="Sun H."/>
            <person name="Tritt A."/>
            <person name="Yoshinaga Y."/>
            <person name="Zwiers L.-H."/>
            <person name="Turgeon B."/>
            <person name="Goodwin S."/>
            <person name="Spatafora J."/>
            <person name="Crous P."/>
            <person name="Grigoriev I."/>
        </authorList>
    </citation>
    <scope>NUCLEOTIDE SEQUENCE</scope>
    <source>
        <strain evidence="3">CBS 260.36</strain>
    </source>
</reference>
<organism evidence="3 4">
    <name type="scientific">Myriangium duriaei CBS 260.36</name>
    <dbReference type="NCBI Taxonomy" id="1168546"/>
    <lineage>
        <taxon>Eukaryota</taxon>
        <taxon>Fungi</taxon>
        <taxon>Dikarya</taxon>
        <taxon>Ascomycota</taxon>
        <taxon>Pezizomycotina</taxon>
        <taxon>Dothideomycetes</taxon>
        <taxon>Dothideomycetidae</taxon>
        <taxon>Myriangiales</taxon>
        <taxon>Myriangiaceae</taxon>
        <taxon>Myriangium</taxon>
    </lineage>
</organism>
<evidence type="ECO:0000256" key="2">
    <source>
        <dbReference type="ARBA" id="ARBA00023157"/>
    </source>
</evidence>
<dbReference type="Pfam" id="PF01083">
    <property type="entry name" value="Cutinase"/>
    <property type="match status" value="1"/>
</dbReference>
<name>A0A9P4J2P5_9PEZI</name>
<dbReference type="OrthoDB" id="3225429at2759"/>
<gene>
    <name evidence="3" type="ORF">K461DRAFT_208967</name>
</gene>
<dbReference type="GO" id="GO:0052689">
    <property type="term" value="F:carboxylic ester hydrolase activity"/>
    <property type="evidence" value="ECO:0007669"/>
    <property type="project" value="UniProtKB-ARBA"/>
</dbReference>
<keyword evidence="1" id="KW-0378">Hydrolase</keyword>
<dbReference type="InterPro" id="IPR000675">
    <property type="entry name" value="Cutinase/axe"/>
</dbReference>
<sequence>ATAQSCKNYVIISTRGTYELQGPSIAFPGMINATLAAIANGVEYDTVYPAAANQTYYFGTNDIVNYIKAGLASCPDQRYVLLGYSQGAIATNVALQNFTDASNTQVYDAIRAVLVVGNPAHIAGSNANYDEFGTTLTRNYNGSYYVRGTGFIPDVFYKDHKVLDICHTKDSVCAPTYPNATFVPDHLLYGTTPQVQTEGAAFIISQL</sequence>
<accession>A0A9P4J2P5</accession>
<dbReference type="PANTHER" id="PTHR33630">
    <property type="entry name" value="CUTINASE RV1984C-RELATED-RELATED"/>
    <property type="match status" value="1"/>
</dbReference>
<evidence type="ECO:0000313" key="4">
    <source>
        <dbReference type="Proteomes" id="UP000799439"/>
    </source>
</evidence>
<dbReference type="InterPro" id="IPR029058">
    <property type="entry name" value="AB_hydrolase_fold"/>
</dbReference>
<dbReference type="Proteomes" id="UP000799439">
    <property type="component" value="Unassembled WGS sequence"/>
</dbReference>
<proteinExistence type="predicted"/>
<protein>
    <submittedName>
        <fullName evidence="3">Carbohydrate esterase family 5 protein</fullName>
    </submittedName>
</protein>
<dbReference type="Gene3D" id="3.40.50.1820">
    <property type="entry name" value="alpha/beta hydrolase"/>
    <property type="match status" value="1"/>
</dbReference>
<dbReference type="PANTHER" id="PTHR33630:SF9">
    <property type="entry name" value="CUTINASE 4"/>
    <property type="match status" value="1"/>
</dbReference>
<comment type="caution">
    <text evidence="3">The sequence shown here is derived from an EMBL/GenBank/DDBJ whole genome shotgun (WGS) entry which is preliminary data.</text>
</comment>
<keyword evidence="2" id="KW-1015">Disulfide bond</keyword>
<feature type="non-terminal residue" evidence="3">
    <location>
        <position position="1"/>
    </location>
</feature>
<dbReference type="AlphaFoldDB" id="A0A9P4J2P5"/>